<evidence type="ECO:0000313" key="4">
    <source>
        <dbReference type="Ensembl" id="ENSACAP00000033193.1"/>
    </source>
</evidence>
<dbReference type="GO" id="GO:0010569">
    <property type="term" value="P:regulation of double-strand break repair via homologous recombination"/>
    <property type="evidence" value="ECO:0007669"/>
    <property type="project" value="Ensembl"/>
</dbReference>
<feature type="compositionally biased region" description="Basic and acidic residues" evidence="1">
    <location>
        <begin position="160"/>
        <end position="176"/>
    </location>
</feature>
<dbReference type="GO" id="GO:0072711">
    <property type="term" value="P:cellular response to hydroxyurea"/>
    <property type="evidence" value="ECO:0007669"/>
    <property type="project" value="Ensembl"/>
</dbReference>
<dbReference type="GO" id="GO:0071479">
    <property type="term" value="P:cellular response to ionizing radiation"/>
    <property type="evidence" value="ECO:0007669"/>
    <property type="project" value="Ensembl"/>
</dbReference>
<feature type="compositionally biased region" description="Low complexity" evidence="1">
    <location>
        <begin position="146"/>
        <end position="159"/>
    </location>
</feature>
<dbReference type="Pfam" id="PF14951">
    <property type="entry name" value="DUF4503"/>
    <property type="match status" value="1"/>
</dbReference>
<evidence type="ECO:0000259" key="2">
    <source>
        <dbReference type="Pfam" id="PF14950"/>
    </source>
</evidence>
<dbReference type="PANTHER" id="PTHR34347">
    <property type="entry name" value="DNA REPAIR-SCAFFOLDING PROTEIN SPIDR"/>
    <property type="match status" value="1"/>
</dbReference>
<feature type="domain" description="DUF4502" evidence="2">
    <location>
        <begin position="113"/>
        <end position="367"/>
    </location>
</feature>
<dbReference type="InterPro" id="IPR012340">
    <property type="entry name" value="NA-bd_OB-fold"/>
</dbReference>
<dbReference type="AlphaFoldDB" id="A0A803TDA3"/>
<dbReference type="Ensembl" id="ENSACAT00000046610.1">
    <property type="protein sequence ID" value="ENSACAP00000033193.1"/>
    <property type="gene ID" value="ENSACAG00000011990.4"/>
</dbReference>
<name>A0A803TDA3_ANOCA</name>
<dbReference type="Proteomes" id="UP000001646">
    <property type="component" value="Unplaced"/>
</dbReference>
<reference evidence="4" key="3">
    <citation type="submission" date="2025-09" db="UniProtKB">
        <authorList>
            <consortium name="Ensembl"/>
        </authorList>
    </citation>
    <scope>IDENTIFICATION</scope>
</reference>
<dbReference type="InterPro" id="IPR028032">
    <property type="entry name" value="DUF4503"/>
</dbReference>
<dbReference type="GO" id="GO:0031334">
    <property type="term" value="P:positive regulation of protein-containing complex assembly"/>
    <property type="evidence" value="ECO:0007669"/>
    <property type="project" value="Ensembl"/>
</dbReference>
<evidence type="ECO:0000259" key="3">
    <source>
        <dbReference type="Pfam" id="PF14951"/>
    </source>
</evidence>
<sequence>MLRNSGSCSFKKRCAEFASFPDEGPAEEGRRNVGAPVSAASISGAWLRCGDGFQAASSLEVNCIHSFSSIVYNIYIYRLVLEPNQADIKGPLYCFSITGNQSLLKSDLIFLNLSDEPQVIDWENDSDYEEHDEQQYSGSKMDDVSLDISDSDSSTSSHLFLDEKKENEPKRARSIEISEYTSDSENLEDCQREPESASLGSSKKFQIRFGAETETDTGRSASDWLKSAQSLLQTPKKKAIKSSKTPEDSAKKRKLLRGGLAERLNRLQNRERATISFWRHQRISDDQTLSGSKSGVLIVKILEMHEECTLYIALCHLLGQTSSETSPTEEIADIQPKLKVLFTKETGTHLKAAPNDVVHIHPPWQKLVLLNETIPVIMNTYFSQKIILKEPTEVDRLHFQEPLLNKRNISLAQIFNLSDAKESCPQASADNQVKLFSFTATNLRDSLLDVVETEGTAGGKGIQVQVVVQRVYYLVAKDSSRCHLQRNNPPQTTAPWINSDLTSARLCLLVQDVYGMFSEIQFQIPFSSPEPIEEYKKVYNIICRVSIHFYDCSNFVYFKQITADMPPPSFCYILVAPFGQRHIEVDEGEQISNWYFPPTVQSFKEILQTSKLHQCCSFWAHVVYRRLQTQSWLFVTDFSLQRKVEVGPGIPKILPISVASTCMVDGEVMEALKSTSPCVVFFKDAVYGNGRIICIERTVLLLQKPLLCRAADADITKLPGPVELDELDSATQANSICTVRGVIVGVNEKTAFSWPTCNRCGNGKVEQRPQDRGLLYCNQCCEAIISPVVKMHLEVFVRCPSRPLCTVKIKLLQKSISSLLGSSPAEDGSYEMKNVLGKEVGFLYCYVQSVTNHPSNCVGLEEIILPDVGRKERK</sequence>
<dbReference type="InterPro" id="IPR053054">
    <property type="entry name" value="DNA_repair-scaffolding"/>
</dbReference>
<feature type="region of interest" description="Disordered" evidence="1">
    <location>
        <begin position="127"/>
        <end position="201"/>
    </location>
</feature>
<keyword evidence="5" id="KW-1185">Reference proteome</keyword>
<dbReference type="GO" id="GO:0005654">
    <property type="term" value="C:nucleoplasm"/>
    <property type="evidence" value="ECO:0000318"/>
    <property type="project" value="GO_Central"/>
</dbReference>
<dbReference type="GO" id="GO:0070202">
    <property type="term" value="P:regulation of establishment of protein localization to chromosome"/>
    <property type="evidence" value="ECO:0000318"/>
    <property type="project" value="GO_Central"/>
</dbReference>
<dbReference type="GO" id="GO:0000228">
    <property type="term" value="C:nuclear chromosome"/>
    <property type="evidence" value="ECO:0000318"/>
    <property type="project" value="GO_Central"/>
</dbReference>
<dbReference type="PANTHER" id="PTHR34347:SF1">
    <property type="entry name" value="DNA REPAIR-SCAFFOLDING PROTEIN"/>
    <property type="match status" value="1"/>
</dbReference>
<dbReference type="InParanoid" id="A0A803TDA3"/>
<dbReference type="GO" id="GO:0072757">
    <property type="term" value="P:cellular response to camptothecin"/>
    <property type="evidence" value="ECO:0007669"/>
    <property type="project" value="Ensembl"/>
</dbReference>
<proteinExistence type="predicted"/>
<reference evidence="4" key="2">
    <citation type="submission" date="2025-08" db="UniProtKB">
        <authorList>
            <consortium name="Ensembl"/>
        </authorList>
    </citation>
    <scope>IDENTIFICATION</scope>
</reference>
<organism evidence="4 5">
    <name type="scientific">Anolis carolinensis</name>
    <name type="common">Green anole</name>
    <name type="synonym">American chameleon</name>
    <dbReference type="NCBI Taxonomy" id="28377"/>
    <lineage>
        <taxon>Eukaryota</taxon>
        <taxon>Metazoa</taxon>
        <taxon>Chordata</taxon>
        <taxon>Craniata</taxon>
        <taxon>Vertebrata</taxon>
        <taxon>Euteleostomi</taxon>
        <taxon>Lepidosauria</taxon>
        <taxon>Squamata</taxon>
        <taxon>Bifurcata</taxon>
        <taxon>Unidentata</taxon>
        <taxon>Episquamata</taxon>
        <taxon>Toxicofera</taxon>
        <taxon>Iguania</taxon>
        <taxon>Dactyloidae</taxon>
        <taxon>Anolis</taxon>
    </lineage>
</organism>
<dbReference type="GO" id="GO:2000781">
    <property type="term" value="P:positive regulation of double-strand break repair"/>
    <property type="evidence" value="ECO:0007669"/>
    <property type="project" value="Ensembl"/>
</dbReference>
<feature type="domain" description="DUF4503" evidence="3">
    <location>
        <begin position="558"/>
        <end position="865"/>
    </location>
</feature>
<protein>
    <submittedName>
        <fullName evidence="4">Scaffold protein involved in DNA repair</fullName>
    </submittedName>
</protein>
<dbReference type="Gene3D" id="2.40.50.140">
    <property type="entry name" value="Nucleic acid-binding proteins"/>
    <property type="match status" value="1"/>
</dbReference>
<dbReference type="Pfam" id="PF14950">
    <property type="entry name" value="DUF4502"/>
    <property type="match status" value="1"/>
</dbReference>
<dbReference type="InterPro" id="IPR028026">
    <property type="entry name" value="DUF4502"/>
</dbReference>
<dbReference type="GeneTree" id="ENSGT00390000014654"/>
<dbReference type="GO" id="GO:0000724">
    <property type="term" value="P:double-strand break repair via homologous recombination"/>
    <property type="evidence" value="ECO:0000318"/>
    <property type="project" value="GO_Central"/>
</dbReference>
<evidence type="ECO:0000313" key="5">
    <source>
        <dbReference type="Proteomes" id="UP000001646"/>
    </source>
</evidence>
<dbReference type="Bgee" id="ENSACAG00000011990">
    <property type="expression patterns" value="Expressed in forelimb bud and 11 other cell types or tissues"/>
</dbReference>
<accession>A0A803TDA3</accession>
<evidence type="ECO:0000256" key="1">
    <source>
        <dbReference type="SAM" id="MobiDB-lite"/>
    </source>
</evidence>
<reference evidence="4" key="1">
    <citation type="submission" date="2009-12" db="EMBL/GenBank/DDBJ databases">
        <title>The Genome Sequence of Anolis carolinensis (Green Anole Lizard).</title>
        <authorList>
            <consortium name="The Genome Sequencing Platform"/>
            <person name="Di Palma F."/>
            <person name="Alfoldi J."/>
            <person name="Heiman D."/>
            <person name="Young S."/>
            <person name="Grabherr M."/>
            <person name="Johnson J."/>
            <person name="Lander E.S."/>
            <person name="Lindblad-Toh K."/>
        </authorList>
    </citation>
    <scope>NUCLEOTIDE SEQUENCE [LARGE SCALE GENOMIC DNA]</scope>
    <source>
        <strain evidence="4">JBL SC #1</strain>
    </source>
</reference>
<gene>
    <name evidence="4" type="primary">SPIDR</name>
</gene>